<dbReference type="PANTHER" id="PTHR24096">
    <property type="entry name" value="LONG-CHAIN-FATTY-ACID--COA LIGASE"/>
    <property type="match status" value="1"/>
</dbReference>
<dbReference type="Proteomes" id="UP001164746">
    <property type="component" value="Chromosome 4"/>
</dbReference>
<dbReference type="Gene3D" id="3.30.300.30">
    <property type="match status" value="1"/>
</dbReference>
<dbReference type="Gene3D" id="3.40.50.980">
    <property type="match status" value="1"/>
</dbReference>
<feature type="domain" description="AMP-dependent synthetase/ligase" evidence="3">
    <location>
        <begin position="55"/>
        <end position="183"/>
    </location>
</feature>
<name>A0ABY7DVS0_MYAAR</name>
<dbReference type="InterPro" id="IPR025110">
    <property type="entry name" value="AMP-bd_C"/>
</dbReference>
<dbReference type="InterPro" id="IPR000873">
    <property type="entry name" value="AMP-dep_synth/lig_dom"/>
</dbReference>
<evidence type="ECO:0000256" key="2">
    <source>
        <dbReference type="ARBA" id="ARBA00022598"/>
    </source>
</evidence>
<dbReference type="EMBL" id="CP111015">
    <property type="protein sequence ID" value="WAR01803.1"/>
    <property type="molecule type" value="Genomic_DNA"/>
</dbReference>
<accession>A0ABY7DVS0</accession>
<proteinExistence type="inferred from homology"/>
<evidence type="ECO:0000259" key="4">
    <source>
        <dbReference type="Pfam" id="PF13193"/>
    </source>
</evidence>
<dbReference type="SUPFAM" id="SSF56801">
    <property type="entry name" value="Acetyl-CoA synthetase-like"/>
    <property type="match status" value="1"/>
</dbReference>
<dbReference type="PANTHER" id="PTHR24096:SF149">
    <property type="entry name" value="AMP-BINDING DOMAIN-CONTAINING PROTEIN-RELATED"/>
    <property type="match status" value="1"/>
</dbReference>
<dbReference type="Pfam" id="PF00501">
    <property type="entry name" value="AMP-binding"/>
    <property type="match status" value="1"/>
</dbReference>
<evidence type="ECO:0000313" key="5">
    <source>
        <dbReference type="EMBL" id="WAR01803.1"/>
    </source>
</evidence>
<comment type="similarity">
    <text evidence="1">Belongs to the ATP-dependent AMP-binding enzyme family.</text>
</comment>
<protein>
    <submittedName>
        <fullName evidence="5">4CL1-like protein</fullName>
    </submittedName>
</protein>
<dbReference type="Pfam" id="PF13193">
    <property type="entry name" value="AMP-binding_C"/>
    <property type="match status" value="1"/>
</dbReference>
<gene>
    <name evidence="5" type="ORF">MAR_008361</name>
</gene>
<evidence type="ECO:0000313" key="6">
    <source>
        <dbReference type="Proteomes" id="UP001164746"/>
    </source>
</evidence>
<keyword evidence="2" id="KW-0436">Ligase</keyword>
<keyword evidence="6" id="KW-1185">Reference proteome</keyword>
<dbReference type="Gene3D" id="2.30.38.10">
    <property type="entry name" value="Luciferase, Domain 3"/>
    <property type="match status" value="1"/>
</dbReference>
<reference evidence="5" key="1">
    <citation type="submission" date="2022-11" db="EMBL/GenBank/DDBJ databases">
        <title>Centuries of genome instability and evolution in soft-shell clam transmissible cancer (bioRxiv).</title>
        <authorList>
            <person name="Hart S.F.M."/>
            <person name="Yonemitsu M.A."/>
            <person name="Giersch R.M."/>
            <person name="Beal B.F."/>
            <person name="Arriagada G."/>
            <person name="Davis B.W."/>
            <person name="Ostrander E.A."/>
            <person name="Goff S.P."/>
            <person name="Metzger M.J."/>
        </authorList>
    </citation>
    <scope>NUCLEOTIDE SEQUENCE</scope>
    <source>
        <strain evidence="5">MELC-2E11</strain>
        <tissue evidence="5">Siphon/mantle</tissue>
    </source>
</reference>
<feature type="domain" description="AMP-binding enzyme C-terminal" evidence="4">
    <location>
        <begin position="197"/>
        <end position="274"/>
    </location>
</feature>
<evidence type="ECO:0000256" key="1">
    <source>
        <dbReference type="ARBA" id="ARBA00006432"/>
    </source>
</evidence>
<sequence>MFVWKNPVTPGLFMSSIAIQMRHTTKILPLKSQREITLSPFKAMTADRFRRFFTLSCAELDEIRITYANLVPPIVLFLAKHPAVSDFNLSSLQTLVSAAAPLGLGVTREVESRLNVNLLQAYGLTECSPLTHYDEVPHKRGTIGRLIPNTQAKVIHPVSGETLGVGESGEILIRGPQVMVGYLKNQEATNETVAPAELEALLCTHPHIQDAAVVGLPIGEEVGEVPKAFVVATPGAKVTEQDVHDFVNKNVAPYKKLRGGVEFIDQVPKTASGKILRRTLKQF</sequence>
<dbReference type="InterPro" id="IPR045851">
    <property type="entry name" value="AMP-bd_C_sf"/>
</dbReference>
<organism evidence="5 6">
    <name type="scientific">Mya arenaria</name>
    <name type="common">Soft-shell clam</name>
    <dbReference type="NCBI Taxonomy" id="6604"/>
    <lineage>
        <taxon>Eukaryota</taxon>
        <taxon>Metazoa</taxon>
        <taxon>Spiralia</taxon>
        <taxon>Lophotrochozoa</taxon>
        <taxon>Mollusca</taxon>
        <taxon>Bivalvia</taxon>
        <taxon>Autobranchia</taxon>
        <taxon>Heteroconchia</taxon>
        <taxon>Euheterodonta</taxon>
        <taxon>Imparidentia</taxon>
        <taxon>Neoheterodontei</taxon>
        <taxon>Myida</taxon>
        <taxon>Myoidea</taxon>
        <taxon>Myidae</taxon>
        <taxon>Mya</taxon>
    </lineage>
</organism>
<evidence type="ECO:0000259" key="3">
    <source>
        <dbReference type="Pfam" id="PF00501"/>
    </source>
</evidence>